<proteinExistence type="predicted"/>
<sequence>MGLFLVICLRRSILIISIKRIFQHLE</sequence>
<organism evidence="1">
    <name type="scientific">Arundo donax</name>
    <name type="common">Giant reed</name>
    <name type="synonym">Donax arundinaceus</name>
    <dbReference type="NCBI Taxonomy" id="35708"/>
    <lineage>
        <taxon>Eukaryota</taxon>
        <taxon>Viridiplantae</taxon>
        <taxon>Streptophyta</taxon>
        <taxon>Embryophyta</taxon>
        <taxon>Tracheophyta</taxon>
        <taxon>Spermatophyta</taxon>
        <taxon>Magnoliopsida</taxon>
        <taxon>Liliopsida</taxon>
        <taxon>Poales</taxon>
        <taxon>Poaceae</taxon>
        <taxon>PACMAD clade</taxon>
        <taxon>Arundinoideae</taxon>
        <taxon>Arundineae</taxon>
        <taxon>Arundo</taxon>
    </lineage>
</organism>
<reference evidence="1" key="2">
    <citation type="journal article" date="2015" name="Data Brief">
        <title>Shoot transcriptome of the giant reed, Arundo donax.</title>
        <authorList>
            <person name="Barrero R.A."/>
            <person name="Guerrero F.D."/>
            <person name="Moolhuijzen P."/>
            <person name="Goolsby J.A."/>
            <person name="Tidwell J."/>
            <person name="Bellgard S.E."/>
            <person name="Bellgard M.I."/>
        </authorList>
    </citation>
    <scope>NUCLEOTIDE SEQUENCE</scope>
    <source>
        <tissue evidence="1">Shoot tissue taken approximately 20 cm above the soil surface</tissue>
    </source>
</reference>
<dbReference type="EMBL" id="GBRH01201098">
    <property type="protein sequence ID" value="JAD96797.1"/>
    <property type="molecule type" value="Transcribed_RNA"/>
</dbReference>
<protein>
    <submittedName>
        <fullName evidence="1">Uncharacterized protein</fullName>
    </submittedName>
</protein>
<evidence type="ECO:0000313" key="1">
    <source>
        <dbReference type="EMBL" id="JAD96797.1"/>
    </source>
</evidence>
<reference evidence="1" key="1">
    <citation type="submission" date="2014-09" db="EMBL/GenBank/DDBJ databases">
        <authorList>
            <person name="Magalhaes I.L.F."/>
            <person name="Oliveira U."/>
            <person name="Santos F.R."/>
            <person name="Vidigal T.H.D.A."/>
            <person name="Brescovit A.D."/>
            <person name="Santos A.J."/>
        </authorList>
    </citation>
    <scope>NUCLEOTIDE SEQUENCE</scope>
    <source>
        <tissue evidence="1">Shoot tissue taken approximately 20 cm above the soil surface</tissue>
    </source>
</reference>
<accession>A0A0A9EL73</accession>
<dbReference type="AlphaFoldDB" id="A0A0A9EL73"/>
<name>A0A0A9EL73_ARUDO</name>